<accession>A0AAI9WXI8</accession>
<keyword evidence="10 16" id="KW-1133">Transmembrane helix</keyword>
<dbReference type="CDD" id="cd17546">
    <property type="entry name" value="REC_hyHK_CKI1_RcsC-like"/>
    <property type="match status" value="1"/>
</dbReference>
<evidence type="ECO:0000256" key="6">
    <source>
        <dbReference type="ARBA" id="ARBA00022692"/>
    </source>
</evidence>
<evidence type="ECO:0000256" key="4">
    <source>
        <dbReference type="ARBA" id="ARBA00022553"/>
    </source>
</evidence>
<dbReference type="PANTHER" id="PTHR43047">
    <property type="entry name" value="TWO-COMPONENT HISTIDINE PROTEIN KINASE"/>
    <property type="match status" value="1"/>
</dbReference>
<feature type="modified residue" description="4-aspartylphosphate" evidence="14">
    <location>
        <position position="1096"/>
    </location>
</feature>
<dbReference type="GeneID" id="73380543"/>
<feature type="compositionally biased region" description="Polar residues" evidence="15">
    <location>
        <begin position="382"/>
        <end position="394"/>
    </location>
</feature>
<evidence type="ECO:0000313" key="20">
    <source>
        <dbReference type="EMBL" id="KAI3404287.2"/>
    </source>
</evidence>
<feature type="domain" description="Histidine kinase" evidence="17">
    <location>
        <begin position="489"/>
        <end position="911"/>
    </location>
</feature>
<dbReference type="GO" id="GO:0000155">
    <property type="term" value="F:phosphorelay sensor kinase activity"/>
    <property type="evidence" value="ECO:0007669"/>
    <property type="project" value="InterPro"/>
</dbReference>
<feature type="compositionally biased region" description="Low complexity" evidence="15">
    <location>
        <begin position="708"/>
        <end position="721"/>
    </location>
</feature>
<dbReference type="EC" id="2.7.13.3" evidence="3"/>
<dbReference type="InterPro" id="IPR001789">
    <property type="entry name" value="Sig_transdc_resp-reg_receiver"/>
</dbReference>
<dbReference type="Gene3D" id="1.10.287.130">
    <property type="match status" value="1"/>
</dbReference>
<dbReference type="InterPro" id="IPR036890">
    <property type="entry name" value="HATPase_C_sf"/>
</dbReference>
<dbReference type="Pfam" id="PF00072">
    <property type="entry name" value="Response_reg"/>
    <property type="match status" value="1"/>
</dbReference>
<dbReference type="InterPro" id="IPR004358">
    <property type="entry name" value="Sig_transdc_His_kin-like_C"/>
</dbReference>
<dbReference type="GO" id="GO:0005886">
    <property type="term" value="C:plasma membrane"/>
    <property type="evidence" value="ECO:0007669"/>
    <property type="project" value="UniProtKB-ARBA"/>
</dbReference>
<dbReference type="SMART" id="SM00387">
    <property type="entry name" value="HATPase_c"/>
    <property type="match status" value="1"/>
</dbReference>
<dbReference type="Proteomes" id="UP001202479">
    <property type="component" value="Unassembled WGS sequence"/>
</dbReference>
<evidence type="ECO:0000256" key="5">
    <source>
        <dbReference type="ARBA" id="ARBA00022679"/>
    </source>
</evidence>
<dbReference type="GO" id="GO:0036180">
    <property type="term" value="P:filamentous growth of a population of unicellular organisms in response to biotic stimulus"/>
    <property type="evidence" value="ECO:0007669"/>
    <property type="project" value="UniProtKB-ARBA"/>
</dbReference>
<keyword evidence="13" id="KW-0325">Glycoprotein</keyword>
<dbReference type="InterPro" id="IPR003660">
    <property type="entry name" value="HAMP_dom"/>
</dbReference>
<feature type="region of interest" description="Disordered" evidence="15">
    <location>
        <begin position="653"/>
        <end position="725"/>
    </location>
</feature>
<evidence type="ECO:0000256" key="14">
    <source>
        <dbReference type="PROSITE-ProRule" id="PRU00169"/>
    </source>
</evidence>
<dbReference type="GO" id="GO:1900445">
    <property type="term" value="P:positive regulation of filamentous growth of a population of unicellular organisms in response to biotic stimulus"/>
    <property type="evidence" value="ECO:0007669"/>
    <property type="project" value="UniProtKB-ARBA"/>
</dbReference>
<dbReference type="Pfam" id="PF00512">
    <property type="entry name" value="HisKA"/>
    <property type="match status" value="1"/>
</dbReference>
<evidence type="ECO:0000259" key="17">
    <source>
        <dbReference type="PROSITE" id="PS50109"/>
    </source>
</evidence>
<feature type="region of interest" description="Disordered" evidence="15">
    <location>
        <begin position="379"/>
        <end position="398"/>
    </location>
</feature>
<evidence type="ECO:0000256" key="7">
    <source>
        <dbReference type="ARBA" id="ARBA00022741"/>
    </source>
</evidence>
<dbReference type="PROSITE" id="PS50109">
    <property type="entry name" value="HIS_KIN"/>
    <property type="match status" value="1"/>
</dbReference>
<proteinExistence type="predicted"/>
<keyword evidence="6 16" id="KW-0812">Transmembrane</keyword>
<evidence type="ECO:0000256" key="2">
    <source>
        <dbReference type="ARBA" id="ARBA00004370"/>
    </source>
</evidence>
<keyword evidence="5" id="KW-0808">Transferase</keyword>
<dbReference type="GO" id="GO:0005524">
    <property type="term" value="F:ATP binding"/>
    <property type="evidence" value="ECO:0007669"/>
    <property type="project" value="UniProtKB-KW"/>
</dbReference>
<feature type="domain" description="HAMP" evidence="19">
    <location>
        <begin position="425"/>
        <end position="456"/>
    </location>
</feature>
<dbReference type="InterPro" id="IPR003594">
    <property type="entry name" value="HATPase_dom"/>
</dbReference>
<dbReference type="CDD" id="cd00082">
    <property type="entry name" value="HisKA"/>
    <property type="match status" value="1"/>
</dbReference>
<dbReference type="GO" id="GO:0009927">
    <property type="term" value="F:histidine phosphotransfer kinase activity"/>
    <property type="evidence" value="ECO:0007669"/>
    <property type="project" value="TreeGrafter"/>
</dbReference>
<dbReference type="SMART" id="SM00448">
    <property type="entry name" value="REC"/>
    <property type="match status" value="1"/>
</dbReference>
<feature type="domain" description="Response regulatory" evidence="18">
    <location>
        <begin position="1041"/>
        <end position="1162"/>
    </location>
</feature>
<evidence type="ECO:0000259" key="19">
    <source>
        <dbReference type="PROSITE" id="PS50885"/>
    </source>
</evidence>
<keyword evidence="7" id="KW-0547">Nucleotide-binding</keyword>
<name>A0AAI9WXI8_9ASCO</name>
<evidence type="ECO:0000256" key="15">
    <source>
        <dbReference type="SAM" id="MobiDB-lite"/>
    </source>
</evidence>
<evidence type="ECO:0000256" key="9">
    <source>
        <dbReference type="ARBA" id="ARBA00022840"/>
    </source>
</evidence>
<comment type="caution">
    <text evidence="20">The sequence shown here is derived from an EMBL/GenBank/DDBJ whole genome shotgun (WGS) entry which is preliminary data.</text>
</comment>
<dbReference type="PROSITE" id="PS51257">
    <property type="entry name" value="PROKAR_LIPOPROTEIN"/>
    <property type="match status" value="1"/>
</dbReference>
<evidence type="ECO:0000256" key="8">
    <source>
        <dbReference type="ARBA" id="ARBA00022777"/>
    </source>
</evidence>
<dbReference type="SUPFAM" id="SSF55874">
    <property type="entry name" value="ATPase domain of HSP90 chaperone/DNA topoisomerase II/histidine kinase"/>
    <property type="match status" value="2"/>
</dbReference>
<dbReference type="Gene3D" id="3.40.50.2300">
    <property type="match status" value="1"/>
</dbReference>
<comment type="catalytic activity">
    <reaction evidence="1">
        <text>ATP + protein L-histidine = ADP + protein N-phospho-L-histidine.</text>
        <dbReference type="EC" id="2.7.13.3"/>
    </reaction>
</comment>
<dbReference type="Gene3D" id="3.30.565.10">
    <property type="entry name" value="Histidine kinase-like ATPase, C-terminal domain"/>
    <property type="match status" value="2"/>
</dbReference>
<dbReference type="PRINTS" id="PR00344">
    <property type="entry name" value="BCTRLSENSOR"/>
</dbReference>
<evidence type="ECO:0000256" key="13">
    <source>
        <dbReference type="ARBA" id="ARBA00023180"/>
    </source>
</evidence>
<dbReference type="Pfam" id="PF02518">
    <property type="entry name" value="HATPase_c"/>
    <property type="match status" value="1"/>
</dbReference>
<protein>
    <recommendedName>
        <fullName evidence="3">histidine kinase</fullName>
        <ecNumber evidence="3">2.7.13.3</ecNumber>
    </recommendedName>
</protein>
<organism evidence="20 21">
    <name type="scientific">Candida oxycetoniae</name>
    <dbReference type="NCBI Taxonomy" id="497107"/>
    <lineage>
        <taxon>Eukaryota</taxon>
        <taxon>Fungi</taxon>
        <taxon>Dikarya</taxon>
        <taxon>Ascomycota</taxon>
        <taxon>Saccharomycotina</taxon>
        <taxon>Pichiomycetes</taxon>
        <taxon>Debaryomycetaceae</taxon>
        <taxon>Candida/Lodderomyces clade</taxon>
        <taxon>Candida</taxon>
    </lineage>
</organism>
<dbReference type="PROSITE" id="PS50885">
    <property type="entry name" value="HAMP"/>
    <property type="match status" value="1"/>
</dbReference>
<evidence type="ECO:0000256" key="10">
    <source>
        <dbReference type="ARBA" id="ARBA00022989"/>
    </source>
</evidence>
<comment type="subcellular location">
    <subcellularLocation>
        <location evidence="2">Membrane</location>
    </subcellularLocation>
</comment>
<dbReference type="RefSeq" id="XP_049180032.1">
    <property type="nucleotide sequence ID" value="XM_049324206.1"/>
</dbReference>
<dbReference type="InterPro" id="IPR003661">
    <property type="entry name" value="HisK_dim/P_dom"/>
</dbReference>
<evidence type="ECO:0000256" key="11">
    <source>
        <dbReference type="ARBA" id="ARBA00023012"/>
    </source>
</evidence>
<dbReference type="InterPro" id="IPR011006">
    <property type="entry name" value="CheY-like_superfamily"/>
</dbReference>
<dbReference type="FunFam" id="1.10.287.130:FF:000004">
    <property type="entry name" value="Ethylene receptor 1"/>
    <property type="match status" value="1"/>
</dbReference>
<dbReference type="SUPFAM" id="SSF47384">
    <property type="entry name" value="Homodimeric domain of signal transducing histidine kinase"/>
    <property type="match status" value="1"/>
</dbReference>
<dbReference type="PROSITE" id="PS50110">
    <property type="entry name" value="RESPONSE_REGULATORY"/>
    <property type="match status" value="1"/>
</dbReference>
<evidence type="ECO:0000256" key="1">
    <source>
        <dbReference type="ARBA" id="ARBA00000085"/>
    </source>
</evidence>
<keyword evidence="4 14" id="KW-0597">Phosphoprotein</keyword>
<keyword evidence="11" id="KW-0902">Two-component regulatory system</keyword>
<keyword evidence="9" id="KW-0067">ATP-binding</keyword>
<dbReference type="AlphaFoldDB" id="A0AAI9WXI8"/>
<evidence type="ECO:0000259" key="18">
    <source>
        <dbReference type="PROSITE" id="PS50110"/>
    </source>
</evidence>
<dbReference type="GO" id="GO:0007234">
    <property type="term" value="P:osmosensory signaling via phosphorelay pathway"/>
    <property type="evidence" value="ECO:0007669"/>
    <property type="project" value="UniProtKB-ARBA"/>
</dbReference>
<sequence>MKRLKIGIRPQLIFLVGFACLVSLLILGLVTGIYFSDNLKSLRSERLSVISQLKIVQVQQAMAFLDITVDSLSQVDTIISPLKSDLNGNTSSLLYKDVESLFQQYLSTDIFLSARLYNRQLEIVMSTKNEPIILSQGLKDRLYPIPSGGPLPFVVQEYTSDSFYYTGPYPNNTDSYNSSYFAGTTAAIYDQNDPSSNRTLIGYISVISSANSIYQALNTTTTDYWTLAIRPFYEGNAIDHLKNETSNITAFQTVFFNNRGVIRPGVVYQINRNSFVKKAFNSKASNGVSTNVRSVNGDKLAVGYRKATFSNWNWLIVTVQKKSTFNAPVTKLKKIIIGVVIGVGAFMCMLTFSLAFWFIRPITRLKEATISITRFKKGRTMESGTSPSPSNDTPTMEKFDKRNSVHSISTGSGSVYSTGFRVPPRIPPSKMLFKDELTELTEAFNIMTEELEKQYTHLEDRVRLRTKELEASKIEAESANEAKTVFIANISHELRTPLNGILGMASIAIEENDRDRMKDSLKLIYRSGELLLQILTELLTYSKNTLNRSKLEKSNFQILEITYQIQSIFSKLAQDQRVNFKISVRPNIFRKLILYGDSNRIIQIIMNLVSNALKFTPVDGFVDVSFRLLGDYDSVRSEKSKFEQVYAMPSTNNNKVITKTEPLSPVLESDRRTDYFAPNITPTSKQQENIDDLTNNKKNNKDSDNKNKNNNSNNNNNNNNDYDSQSMTTISSAQYEKKIQESQFKKPNSNTLSACYRTLSEGVSLKVSRTSSVTTINNDQSSVNRLTLTPSTSEYKGYPNLDKKLDLNSSLANNEIIKNDKVFKVRNMYEPKTWVIQVEVKDTGSGIEPSLQEKVFEPFIQGDQTLSRSYGGTGLGLSICRQLAKMMNGTLVLKSELGQGSTFTLTLPLPQTGEIVVPPQDFEEFCNDEFNPNSKVNRKVAFDDNAVVVLGETNTETDKIKVKNMVNSGDDNKKTIPTSGASLFSSDSNGSVNKSFKKSSFIDKPELLHQTSTGTADPGLIANQNTTVSSDENSFCLTSARILVAEDNKVNQEVIKRMLRLEGFTDTTMACNGAEAIELLKKAQSEEQPFDMIFMDVQMPQIDGLLATKIIRQDLQYTRPIIALTAFADESNVKECYNSGMNGFLAKPIKRNGLKKVFQEFGPILLDEILKHKKEETITDKGKDVEWIQ</sequence>
<dbReference type="InterPro" id="IPR005467">
    <property type="entry name" value="His_kinase_dom"/>
</dbReference>
<feature type="transmembrane region" description="Helical" evidence="16">
    <location>
        <begin position="335"/>
        <end position="359"/>
    </location>
</feature>
<evidence type="ECO:0000256" key="16">
    <source>
        <dbReference type="SAM" id="Phobius"/>
    </source>
</evidence>
<gene>
    <name evidence="20" type="ORF">KGF56_002926</name>
</gene>
<feature type="transmembrane region" description="Helical" evidence="16">
    <location>
        <begin position="12"/>
        <end position="35"/>
    </location>
</feature>
<dbReference type="SUPFAM" id="SSF52172">
    <property type="entry name" value="CheY-like"/>
    <property type="match status" value="1"/>
</dbReference>
<evidence type="ECO:0000256" key="3">
    <source>
        <dbReference type="ARBA" id="ARBA00012438"/>
    </source>
</evidence>
<dbReference type="FunFam" id="3.40.50.2300:FF:000289">
    <property type="entry name" value="Osmosensing histidine protein kinase SLN1"/>
    <property type="match status" value="1"/>
</dbReference>
<keyword evidence="8" id="KW-0418">Kinase</keyword>
<dbReference type="Gene3D" id="6.10.340.10">
    <property type="match status" value="1"/>
</dbReference>
<reference evidence="20" key="1">
    <citation type="journal article" date="2022" name="DNA Res.">
        <title>Genome analysis of five recently described species of the CUG-Ser clade uncovers Candida theae as a new hybrid lineage with pathogenic potential in the Candida parapsilosis species complex.</title>
        <authorList>
            <person name="Mixao V."/>
            <person name="Del Olmo V."/>
            <person name="Hegedusova E."/>
            <person name="Saus E."/>
            <person name="Pryszcz L."/>
            <person name="Cillingova A."/>
            <person name="Nosek J."/>
            <person name="Gabaldon T."/>
        </authorList>
    </citation>
    <scope>NUCLEOTIDE SEQUENCE</scope>
    <source>
        <strain evidence="20">CBS 10844</strain>
    </source>
</reference>
<dbReference type="SMART" id="SM00388">
    <property type="entry name" value="HisKA"/>
    <property type="match status" value="1"/>
</dbReference>
<dbReference type="InterPro" id="IPR036097">
    <property type="entry name" value="HisK_dim/P_sf"/>
</dbReference>
<evidence type="ECO:0000256" key="12">
    <source>
        <dbReference type="ARBA" id="ARBA00023136"/>
    </source>
</evidence>
<keyword evidence="21" id="KW-1185">Reference proteome</keyword>
<dbReference type="EMBL" id="JAHUZD010000105">
    <property type="protein sequence ID" value="KAI3404287.2"/>
    <property type="molecule type" value="Genomic_DNA"/>
</dbReference>
<dbReference type="PANTHER" id="PTHR43047:SF72">
    <property type="entry name" value="OSMOSENSING HISTIDINE PROTEIN KINASE SLN1"/>
    <property type="match status" value="1"/>
</dbReference>
<evidence type="ECO:0000313" key="21">
    <source>
        <dbReference type="Proteomes" id="UP001202479"/>
    </source>
</evidence>
<keyword evidence="12 16" id="KW-0472">Membrane</keyword>